<protein>
    <recommendedName>
        <fullName evidence="3">5-carboxymethyl-2-hydroxymuconate isomerase</fullName>
    </recommendedName>
</protein>
<dbReference type="InterPro" id="IPR014347">
    <property type="entry name" value="Tautomerase/MIF_sf"/>
</dbReference>
<comment type="caution">
    <text evidence="1">The sequence shown here is derived from an EMBL/GenBank/DDBJ whole genome shotgun (WGS) entry which is preliminary data.</text>
</comment>
<evidence type="ECO:0000313" key="1">
    <source>
        <dbReference type="EMBL" id="MCD5314840.1"/>
    </source>
</evidence>
<dbReference type="Pfam" id="PF02962">
    <property type="entry name" value="CHMI"/>
    <property type="match status" value="1"/>
</dbReference>
<evidence type="ECO:0000313" key="2">
    <source>
        <dbReference type="Proteomes" id="UP001138997"/>
    </source>
</evidence>
<gene>
    <name evidence="1" type="ORF">LR394_28455</name>
</gene>
<keyword evidence="2" id="KW-1185">Reference proteome</keyword>
<reference evidence="1" key="1">
    <citation type="submission" date="2021-11" db="EMBL/GenBank/DDBJ databases">
        <title>Streptomyces corallinus and Kineosporia corallina sp. nov., two new coral-derived marine actinobacteria.</title>
        <authorList>
            <person name="Buangrab K."/>
            <person name="Sutthacheep M."/>
            <person name="Yeemin T."/>
            <person name="Harunari E."/>
            <person name="Igarashi Y."/>
            <person name="Sripreechasak P."/>
            <person name="Kanchanasin P."/>
            <person name="Tanasupawat S."/>
            <person name="Phongsopitanun W."/>
        </authorList>
    </citation>
    <scope>NUCLEOTIDE SEQUENCE</scope>
    <source>
        <strain evidence="1">JCM 31032</strain>
    </source>
</reference>
<dbReference type="PANTHER" id="PTHR37950">
    <property type="entry name" value="4-HYDROXYPHENYLACETATE CATABOLISM PROTEIN"/>
    <property type="match status" value="1"/>
</dbReference>
<dbReference type="Proteomes" id="UP001138997">
    <property type="component" value="Unassembled WGS sequence"/>
</dbReference>
<evidence type="ECO:0008006" key="3">
    <source>
        <dbReference type="Google" id="ProtNLM"/>
    </source>
</evidence>
<dbReference type="AlphaFoldDB" id="A0A9X1NIS9"/>
<dbReference type="RefSeq" id="WP_231447644.1">
    <property type="nucleotide sequence ID" value="NZ_JAJOMB010000018.1"/>
</dbReference>
<dbReference type="Gene3D" id="3.30.429.10">
    <property type="entry name" value="Macrophage Migration Inhibitory Factor"/>
    <property type="match status" value="1"/>
</dbReference>
<proteinExistence type="predicted"/>
<sequence length="96" mass="10629">MLRSAHQAMLDSGEVRRPVDLKSRIRQADQHLVGSDDPEATFVHAELRLLVGRSPQTRQALAEAILAALVPGLGPKVQVSVEIRELPAEYAKRQLR</sequence>
<organism evidence="1 2">
    <name type="scientific">Kineosporia babensis</name>
    <dbReference type="NCBI Taxonomy" id="499548"/>
    <lineage>
        <taxon>Bacteria</taxon>
        <taxon>Bacillati</taxon>
        <taxon>Actinomycetota</taxon>
        <taxon>Actinomycetes</taxon>
        <taxon>Kineosporiales</taxon>
        <taxon>Kineosporiaceae</taxon>
        <taxon>Kineosporia</taxon>
    </lineage>
</organism>
<dbReference type="SUPFAM" id="SSF55331">
    <property type="entry name" value="Tautomerase/MIF"/>
    <property type="match status" value="1"/>
</dbReference>
<dbReference type="PANTHER" id="PTHR37950:SF1">
    <property type="entry name" value="4-HYDROXYPHENYLACETATE CATABOLISM PROTEIN"/>
    <property type="match status" value="1"/>
</dbReference>
<dbReference type="EMBL" id="JAJOMB010000018">
    <property type="protein sequence ID" value="MCD5314840.1"/>
    <property type="molecule type" value="Genomic_DNA"/>
</dbReference>
<name>A0A9X1NIS9_9ACTN</name>
<dbReference type="InterPro" id="IPR004220">
    <property type="entry name" value="5-COMe_2-OHmuconate_Isoase"/>
</dbReference>
<accession>A0A9X1NIS9</accession>
<dbReference type="GO" id="GO:0008704">
    <property type="term" value="F:5-carboxymethyl-2-hydroxymuconate delta-isomerase activity"/>
    <property type="evidence" value="ECO:0007669"/>
    <property type="project" value="InterPro"/>
</dbReference>